<name>A0A0C2HDP4_9BILA</name>
<gene>
    <name evidence="2" type="ORF">ANCDUO_01998</name>
</gene>
<feature type="compositionally biased region" description="Basic and acidic residues" evidence="1">
    <location>
        <begin position="61"/>
        <end position="72"/>
    </location>
</feature>
<evidence type="ECO:0000256" key="1">
    <source>
        <dbReference type="SAM" id="MobiDB-lite"/>
    </source>
</evidence>
<sequence length="72" mass="8183">MHQKVSRITQHEICKEDIPPHLLQTNIVPIYATHANTPRKATERSSKRSAGSQVQEGTELVSREPGRIHRCE</sequence>
<dbReference type="EMBL" id="KN726607">
    <property type="protein sequence ID" value="KIH67666.1"/>
    <property type="molecule type" value="Genomic_DNA"/>
</dbReference>
<evidence type="ECO:0000313" key="2">
    <source>
        <dbReference type="EMBL" id="KIH67666.1"/>
    </source>
</evidence>
<accession>A0A0C2HDP4</accession>
<reference evidence="2 3" key="1">
    <citation type="submission" date="2013-12" db="EMBL/GenBank/DDBJ databases">
        <title>Draft genome of the parsitic nematode Ancylostoma duodenale.</title>
        <authorList>
            <person name="Mitreva M."/>
        </authorList>
    </citation>
    <scope>NUCLEOTIDE SEQUENCE [LARGE SCALE GENOMIC DNA]</scope>
    <source>
        <strain evidence="2 3">Zhejiang</strain>
    </source>
</reference>
<evidence type="ECO:0000313" key="3">
    <source>
        <dbReference type="Proteomes" id="UP000054047"/>
    </source>
</evidence>
<keyword evidence="3" id="KW-1185">Reference proteome</keyword>
<proteinExistence type="predicted"/>
<organism evidence="2 3">
    <name type="scientific">Ancylostoma duodenale</name>
    <dbReference type="NCBI Taxonomy" id="51022"/>
    <lineage>
        <taxon>Eukaryota</taxon>
        <taxon>Metazoa</taxon>
        <taxon>Ecdysozoa</taxon>
        <taxon>Nematoda</taxon>
        <taxon>Chromadorea</taxon>
        <taxon>Rhabditida</taxon>
        <taxon>Rhabditina</taxon>
        <taxon>Rhabditomorpha</taxon>
        <taxon>Strongyloidea</taxon>
        <taxon>Ancylostomatidae</taxon>
        <taxon>Ancylostomatinae</taxon>
        <taxon>Ancylostoma</taxon>
    </lineage>
</organism>
<protein>
    <submittedName>
        <fullName evidence="2">Uncharacterized protein</fullName>
    </submittedName>
</protein>
<feature type="region of interest" description="Disordered" evidence="1">
    <location>
        <begin position="34"/>
        <end position="72"/>
    </location>
</feature>
<dbReference type="AlphaFoldDB" id="A0A0C2HDP4"/>
<dbReference type="Proteomes" id="UP000054047">
    <property type="component" value="Unassembled WGS sequence"/>
</dbReference>